<dbReference type="Gene3D" id="1.10.357.10">
    <property type="entry name" value="Tetracycline Repressor, domain 2"/>
    <property type="match status" value="1"/>
</dbReference>
<dbReference type="RefSeq" id="WP_192024966.1">
    <property type="nucleotide sequence ID" value="NZ_JACYTN010000005.1"/>
</dbReference>
<reference evidence="4 5" key="1">
    <citation type="submission" date="2020-09" db="EMBL/GenBank/DDBJ databases">
        <title>Paenibacillus sp. CAU 1523 isolated from sand of Haeundae Beach.</title>
        <authorList>
            <person name="Kim W."/>
        </authorList>
    </citation>
    <scope>NUCLEOTIDE SEQUENCE [LARGE SCALE GENOMIC DNA]</scope>
    <source>
        <strain evidence="4 5">CAU 1523</strain>
    </source>
</reference>
<dbReference type="InterPro" id="IPR049484">
    <property type="entry name" value="Rv0078-like_C"/>
</dbReference>
<dbReference type="InterPro" id="IPR001647">
    <property type="entry name" value="HTH_TetR"/>
</dbReference>
<evidence type="ECO:0000256" key="1">
    <source>
        <dbReference type="ARBA" id="ARBA00023125"/>
    </source>
</evidence>
<dbReference type="InterPro" id="IPR050624">
    <property type="entry name" value="HTH-type_Tx_Regulator"/>
</dbReference>
<sequence>MKRNKADTDETIRQLIEVGRVHFTEHGYANTSLELIVQEAKLTRGALYHHFGNKKGLFRIVLESVQAEVAEHVEQAASTSEDVWEQLHLGCRAFVIAAVEPRRKHIMLIDGPSVLGWEEWRMLDGKHSMRLLREQLHMMKERGYIQPVSIDAITHFLSGALNEISLWNAQHSDSEQSMDDTMEVISLFLEGFKRRSSNM</sequence>
<dbReference type="EMBL" id="JACYTN010000005">
    <property type="protein sequence ID" value="MBD8498581.1"/>
    <property type="molecule type" value="Genomic_DNA"/>
</dbReference>
<evidence type="ECO:0000313" key="5">
    <source>
        <dbReference type="Proteomes" id="UP000634529"/>
    </source>
</evidence>
<dbReference type="PANTHER" id="PTHR43479:SF11">
    <property type="entry name" value="ACREF_ENVCD OPERON REPRESSOR-RELATED"/>
    <property type="match status" value="1"/>
</dbReference>
<organism evidence="4 5">
    <name type="scientific">Paenibacillus arenosi</name>
    <dbReference type="NCBI Taxonomy" id="2774142"/>
    <lineage>
        <taxon>Bacteria</taxon>
        <taxon>Bacillati</taxon>
        <taxon>Bacillota</taxon>
        <taxon>Bacilli</taxon>
        <taxon>Bacillales</taxon>
        <taxon>Paenibacillaceae</taxon>
        <taxon>Paenibacillus</taxon>
    </lineage>
</organism>
<evidence type="ECO:0000259" key="3">
    <source>
        <dbReference type="PROSITE" id="PS50977"/>
    </source>
</evidence>
<feature type="DNA-binding region" description="H-T-H motif" evidence="2">
    <location>
        <begin position="32"/>
        <end position="51"/>
    </location>
</feature>
<protein>
    <submittedName>
        <fullName evidence="4">TetR/AcrR family transcriptional regulator</fullName>
    </submittedName>
</protein>
<dbReference type="Proteomes" id="UP000634529">
    <property type="component" value="Unassembled WGS sequence"/>
</dbReference>
<gene>
    <name evidence="4" type="ORF">IFO66_09750</name>
</gene>
<dbReference type="PANTHER" id="PTHR43479">
    <property type="entry name" value="ACREF/ENVCD OPERON REPRESSOR-RELATED"/>
    <property type="match status" value="1"/>
</dbReference>
<dbReference type="PRINTS" id="PR00455">
    <property type="entry name" value="HTHTETR"/>
</dbReference>
<name>A0ABR9AXG0_9BACL</name>
<comment type="caution">
    <text evidence="4">The sequence shown here is derived from an EMBL/GenBank/DDBJ whole genome shotgun (WGS) entry which is preliminary data.</text>
</comment>
<keyword evidence="5" id="KW-1185">Reference proteome</keyword>
<dbReference type="InterPro" id="IPR023772">
    <property type="entry name" value="DNA-bd_HTH_TetR-type_CS"/>
</dbReference>
<evidence type="ECO:0000256" key="2">
    <source>
        <dbReference type="PROSITE-ProRule" id="PRU00335"/>
    </source>
</evidence>
<evidence type="ECO:0000313" key="4">
    <source>
        <dbReference type="EMBL" id="MBD8498581.1"/>
    </source>
</evidence>
<feature type="domain" description="HTH tetR-type" evidence="3">
    <location>
        <begin position="9"/>
        <end position="69"/>
    </location>
</feature>
<dbReference type="SUPFAM" id="SSF46689">
    <property type="entry name" value="Homeodomain-like"/>
    <property type="match status" value="1"/>
</dbReference>
<keyword evidence="1 2" id="KW-0238">DNA-binding</keyword>
<dbReference type="PROSITE" id="PS50977">
    <property type="entry name" value="HTH_TETR_2"/>
    <property type="match status" value="1"/>
</dbReference>
<dbReference type="PROSITE" id="PS01081">
    <property type="entry name" value="HTH_TETR_1"/>
    <property type="match status" value="1"/>
</dbReference>
<dbReference type="Pfam" id="PF21351">
    <property type="entry name" value="TetR_C_41"/>
    <property type="match status" value="1"/>
</dbReference>
<accession>A0ABR9AXG0</accession>
<proteinExistence type="predicted"/>
<dbReference type="Pfam" id="PF00440">
    <property type="entry name" value="TetR_N"/>
    <property type="match status" value="1"/>
</dbReference>
<dbReference type="InterPro" id="IPR009057">
    <property type="entry name" value="Homeodomain-like_sf"/>
</dbReference>